<comment type="caution">
    <text evidence="13">The sequence shown here is derived from an EMBL/GenBank/DDBJ whole genome shotgun (WGS) entry which is preliminary data.</text>
</comment>
<evidence type="ECO:0000256" key="8">
    <source>
        <dbReference type="ARBA" id="ARBA00068311"/>
    </source>
</evidence>
<evidence type="ECO:0000313" key="14">
    <source>
        <dbReference type="Proteomes" id="UP000306236"/>
    </source>
</evidence>
<dbReference type="EC" id="3.13.1.4" evidence="7"/>
<dbReference type="InterPro" id="IPR013786">
    <property type="entry name" value="AcylCoA_DH/ox_N"/>
</dbReference>
<dbReference type="RefSeq" id="WP_136404725.1">
    <property type="nucleotide sequence ID" value="NZ_SSWX01000001.1"/>
</dbReference>
<evidence type="ECO:0000256" key="7">
    <source>
        <dbReference type="ARBA" id="ARBA00066461"/>
    </source>
</evidence>
<evidence type="ECO:0000256" key="3">
    <source>
        <dbReference type="ARBA" id="ARBA00022630"/>
    </source>
</evidence>
<name>A0A4S5C1Z0_9BURK</name>
<keyword evidence="14" id="KW-1185">Reference proteome</keyword>
<evidence type="ECO:0000259" key="12">
    <source>
        <dbReference type="Pfam" id="PF02771"/>
    </source>
</evidence>
<protein>
    <recommendedName>
        <fullName evidence="8">3-sulfinopropanoyl-CoA desulfinase</fullName>
        <ecNumber evidence="7">3.13.1.4</ecNumber>
    </recommendedName>
    <alternativeName>
        <fullName evidence="9">3-sulfinopropionyl coenzyme A desulfinase</fullName>
    </alternativeName>
</protein>
<evidence type="ECO:0000259" key="11">
    <source>
        <dbReference type="Pfam" id="PF02770"/>
    </source>
</evidence>
<feature type="domain" description="Acyl-CoA dehydrogenase/oxidase C-terminal" evidence="10">
    <location>
        <begin position="234"/>
        <end position="380"/>
    </location>
</feature>
<dbReference type="InterPro" id="IPR036250">
    <property type="entry name" value="AcylCo_DH-like_C"/>
</dbReference>
<keyword evidence="3" id="KW-0285">Flavoprotein</keyword>
<sequence>MYELTTEQFALQARARELAQTAFAPTAAQTDLTEQYPLDNIAKLRDAGFMGMTLPKRVGGKGLSYLDAVIVVEEMAKSCASMGRITVEANMGAIGAIAAYGTAEQLAIAAELVLGGDKPAICISEPNAGSAASEMTTRAERKGDEYILNGEKYWITGGGVSNLHLIFARVFDGGVDQGIGAFICVRDRTPSDQLVIGRRLYAMGVRGIPETHMEFHDLRVHQSMLLTPPGGLQRGFASLMNAYNAQRVGAGTVALGIAQGAFEEGLAYLKSREQFGRPIAEFQGLQWMLADMSTQLEAARLMLRHAAASGEHFPDIDKAARAKIIAAETANKVTNDALQFYGSSGYGRHNPMERHVRDARMFTIAGGTAQILRTQVASKLLNMKLPQTRNGYLQTNPH</sequence>
<dbReference type="Gene3D" id="2.40.110.10">
    <property type="entry name" value="Butyryl-CoA Dehydrogenase, subunit A, domain 2"/>
    <property type="match status" value="1"/>
</dbReference>
<dbReference type="FunFam" id="1.20.140.10:FF:000004">
    <property type="entry name" value="Acyl-CoA dehydrogenase FadE25"/>
    <property type="match status" value="1"/>
</dbReference>
<dbReference type="PIRSF" id="PIRSF016578">
    <property type="entry name" value="HsaA"/>
    <property type="match status" value="1"/>
</dbReference>
<dbReference type="Gene3D" id="1.20.140.10">
    <property type="entry name" value="Butyryl-CoA Dehydrogenase, subunit A, domain 3"/>
    <property type="match status" value="1"/>
</dbReference>
<evidence type="ECO:0000256" key="5">
    <source>
        <dbReference type="ARBA" id="ARBA00022827"/>
    </source>
</evidence>
<dbReference type="InterPro" id="IPR050032">
    <property type="entry name" value="AcdA"/>
</dbReference>
<proteinExistence type="inferred from homology"/>
<dbReference type="PANTHER" id="PTHR43884:SF12">
    <property type="entry name" value="ISOVALERYL-COA DEHYDROGENASE, MITOCHONDRIAL-RELATED"/>
    <property type="match status" value="1"/>
</dbReference>
<dbReference type="InterPro" id="IPR046373">
    <property type="entry name" value="Acyl-CoA_Oxase/DH_mid-dom_sf"/>
</dbReference>
<reference evidence="13 14" key="1">
    <citation type="submission" date="2019-04" db="EMBL/GenBank/DDBJ databases">
        <title>Lampropedia sp YIM MLB12 draf genome.</title>
        <authorList>
            <person name="Wang Y.-X."/>
        </authorList>
    </citation>
    <scope>NUCLEOTIDE SEQUENCE [LARGE SCALE GENOMIC DNA]</scope>
    <source>
        <strain evidence="13 14">YIM MLB12</strain>
    </source>
</reference>
<dbReference type="Pfam" id="PF02770">
    <property type="entry name" value="Acyl-CoA_dh_M"/>
    <property type="match status" value="1"/>
</dbReference>
<dbReference type="AlphaFoldDB" id="A0A4S5C1Z0"/>
<dbReference type="SUPFAM" id="SSF47203">
    <property type="entry name" value="Acyl-CoA dehydrogenase C-terminal domain-like"/>
    <property type="match status" value="1"/>
</dbReference>
<evidence type="ECO:0000313" key="13">
    <source>
        <dbReference type="EMBL" id="THJ36466.1"/>
    </source>
</evidence>
<evidence type="ECO:0000259" key="10">
    <source>
        <dbReference type="Pfam" id="PF00441"/>
    </source>
</evidence>
<feature type="domain" description="Acyl-CoA dehydrogenase/oxidase N-terminal" evidence="12">
    <location>
        <begin position="5"/>
        <end position="105"/>
    </location>
</feature>
<organism evidence="13 14">
    <name type="scientific">Lampropedia aestuarii</name>
    <dbReference type="NCBI Taxonomy" id="2562762"/>
    <lineage>
        <taxon>Bacteria</taxon>
        <taxon>Pseudomonadati</taxon>
        <taxon>Pseudomonadota</taxon>
        <taxon>Betaproteobacteria</taxon>
        <taxon>Burkholderiales</taxon>
        <taxon>Comamonadaceae</taxon>
        <taxon>Lampropedia</taxon>
    </lineage>
</organism>
<dbReference type="GO" id="GO:0050660">
    <property type="term" value="F:flavin adenine dinucleotide binding"/>
    <property type="evidence" value="ECO:0007669"/>
    <property type="project" value="InterPro"/>
</dbReference>
<accession>A0A4S5C1Z0</accession>
<comment type="catalytic activity">
    <reaction evidence="6">
        <text>3-sulfinopropanoyl-CoA + H2O = propanoyl-CoA + sulfite + H(+)</text>
        <dbReference type="Rhea" id="RHEA:41624"/>
        <dbReference type="ChEBI" id="CHEBI:15377"/>
        <dbReference type="ChEBI" id="CHEBI:15378"/>
        <dbReference type="ChEBI" id="CHEBI:17359"/>
        <dbReference type="ChEBI" id="CHEBI:57392"/>
        <dbReference type="ChEBI" id="CHEBI:78349"/>
        <dbReference type="EC" id="3.13.1.4"/>
    </reaction>
    <physiologicalReaction direction="left-to-right" evidence="6">
        <dbReference type="Rhea" id="RHEA:41625"/>
    </physiologicalReaction>
</comment>
<evidence type="ECO:0000256" key="6">
    <source>
        <dbReference type="ARBA" id="ARBA00052938"/>
    </source>
</evidence>
<keyword evidence="4" id="KW-0378">Hydrolase</keyword>
<comment type="similarity">
    <text evidence="2">Belongs to the acyl-CoA dehydrogenase family.</text>
</comment>
<evidence type="ECO:0000256" key="2">
    <source>
        <dbReference type="ARBA" id="ARBA00009347"/>
    </source>
</evidence>
<feature type="domain" description="Acyl-CoA oxidase/dehydrogenase middle" evidence="11">
    <location>
        <begin position="120"/>
        <end position="217"/>
    </location>
</feature>
<dbReference type="Proteomes" id="UP000306236">
    <property type="component" value="Unassembled WGS sequence"/>
</dbReference>
<evidence type="ECO:0000256" key="1">
    <source>
        <dbReference type="ARBA" id="ARBA00001974"/>
    </source>
</evidence>
<keyword evidence="5" id="KW-0274">FAD</keyword>
<evidence type="ECO:0000256" key="9">
    <source>
        <dbReference type="ARBA" id="ARBA00075603"/>
    </source>
</evidence>
<dbReference type="InterPro" id="IPR009075">
    <property type="entry name" value="AcylCo_DH/oxidase_C"/>
</dbReference>
<dbReference type="InterPro" id="IPR037069">
    <property type="entry name" value="AcylCoA_DH/ox_N_sf"/>
</dbReference>
<comment type="cofactor">
    <cofactor evidence="1">
        <name>FAD</name>
        <dbReference type="ChEBI" id="CHEBI:57692"/>
    </cofactor>
</comment>
<evidence type="ECO:0000256" key="4">
    <source>
        <dbReference type="ARBA" id="ARBA00022801"/>
    </source>
</evidence>
<dbReference type="Gene3D" id="1.10.540.10">
    <property type="entry name" value="Acyl-CoA dehydrogenase/oxidase, N-terminal domain"/>
    <property type="match status" value="1"/>
</dbReference>
<dbReference type="InterPro" id="IPR009100">
    <property type="entry name" value="AcylCoA_DH/oxidase_NM_dom_sf"/>
</dbReference>
<dbReference type="OrthoDB" id="9770681at2"/>
<dbReference type="GO" id="GO:0003995">
    <property type="term" value="F:acyl-CoA dehydrogenase activity"/>
    <property type="evidence" value="ECO:0007669"/>
    <property type="project" value="TreeGrafter"/>
</dbReference>
<dbReference type="Pfam" id="PF02771">
    <property type="entry name" value="Acyl-CoA_dh_N"/>
    <property type="match status" value="1"/>
</dbReference>
<dbReference type="SUPFAM" id="SSF56645">
    <property type="entry name" value="Acyl-CoA dehydrogenase NM domain-like"/>
    <property type="match status" value="1"/>
</dbReference>
<dbReference type="EMBL" id="SSWX01000001">
    <property type="protein sequence ID" value="THJ36466.1"/>
    <property type="molecule type" value="Genomic_DNA"/>
</dbReference>
<dbReference type="Pfam" id="PF00441">
    <property type="entry name" value="Acyl-CoA_dh_1"/>
    <property type="match status" value="1"/>
</dbReference>
<dbReference type="GO" id="GO:0016787">
    <property type="term" value="F:hydrolase activity"/>
    <property type="evidence" value="ECO:0007669"/>
    <property type="project" value="UniProtKB-KW"/>
</dbReference>
<dbReference type="InterPro" id="IPR006091">
    <property type="entry name" value="Acyl-CoA_Oxase/DH_mid-dom"/>
</dbReference>
<dbReference type="NCBIfam" id="NF042439">
    <property type="entry name" value="SulpropCoADesulf"/>
    <property type="match status" value="1"/>
</dbReference>
<dbReference type="PANTHER" id="PTHR43884">
    <property type="entry name" value="ACYL-COA DEHYDROGENASE"/>
    <property type="match status" value="1"/>
</dbReference>
<gene>
    <name evidence="13" type="ORF">E8K88_00765</name>
</gene>